<feature type="compositionally biased region" description="Low complexity" evidence="1">
    <location>
        <begin position="334"/>
        <end position="345"/>
    </location>
</feature>
<feature type="compositionally biased region" description="Low complexity" evidence="1">
    <location>
        <begin position="177"/>
        <end position="198"/>
    </location>
</feature>
<evidence type="ECO:0000313" key="4">
    <source>
        <dbReference type="EMBL" id="KAF2125151.1"/>
    </source>
</evidence>
<sequence length="376" mass="39508">MYLHLLIGSVLSSPSFAALLTPTSSTSDATITPGPQIELLKRQNGDQFMGWLSNDGTWGAESCNAGGTFYQTDEYWACCATTAAGCEVMPHACVSGSLIYSLSSSGALATIACTDAYTNSGHESYSICNTLFLYENEQDSQPETNVNCGISSLNFSYYRVAPAAATAGTSSSSAIASNSGSTTALTPVNTSTSSTTTKAKTKKKSKAWIAGVVIGPLLLFALIGFCLAKRKKKNAATVQPAHATGAPPTTSTAPVATYPQQTTVPGQSPQYFPPPMQQTQPAPNMVPFGVTKHDSWAPSPSPAPVSPAQQWPQQGGTQMGGQPVYNAPSPTVSPQQQYAQPVPYAEHGAPYKQAQPHVHESKPFSSELEGDGVQRR</sequence>
<keyword evidence="5" id="KW-1185">Reference proteome</keyword>
<evidence type="ECO:0000256" key="3">
    <source>
        <dbReference type="SAM" id="SignalP"/>
    </source>
</evidence>
<gene>
    <name evidence="4" type="ORF">P153DRAFT_360752</name>
</gene>
<feature type="chain" id="PRO_5025575857" evidence="3">
    <location>
        <begin position="18"/>
        <end position="376"/>
    </location>
</feature>
<reference evidence="4" key="1">
    <citation type="journal article" date="2020" name="Stud. Mycol.">
        <title>101 Dothideomycetes genomes: a test case for predicting lifestyles and emergence of pathogens.</title>
        <authorList>
            <person name="Haridas S."/>
            <person name="Albert R."/>
            <person name="Binder M."/>
            <person name="Bloem J."/>
            <person name="Labutti K."/>
            <person name="Salamov A."/>
            <person name="Andreopoulos B."/>
            <person name="Baker S."/>
            <person name="Barry K."/>
            <person name="Bills G."/>
            <person name="Bluhm B."/>
            <person name="Cannon C."/>
            <person name="Castanera R."/>
            <person name="Culley D."/>
            <person name="Daum C."/>
            <person name="Ezra D."/>
            <person name="Gonzalez J."/>
            <person name="Henrissat B."/>
            <person name="Kuo A."/>
            <person name="Liang C."/>
            <person name="Lipzen A."/>
            <person name="Lutzoni F."/>
            <person name="Magnuson J."/>
            <person name="Mondo S."/>
            <person name="Nolan M."/>
            <person name="Ohm R."/>
            <person name="Pangilinan J."/>
            <person name="Park H.-J."/>
            <person name="Ramirez L."/>
            <person name="Alfaro M."/>
            <person name="Sun H."/>
            <person name="Tritt A."/>
            <person name="Yoshinaga Y."/>
            <person name="Zwiers L.-H."/>
            <person name="Turgeon B."/>
            <person name="Goodwin S."/>
            <person name="Spatafora J."/>
            <person name="Crous P."/>
            <person name="Grigoriev I."/>
        </authorList>
    </citation>
    <scope>NUCLEOTIDE SEQUENCE</scope>
    <source>
        <strain evidence="4">CBS 119687</strain>
    </source>
</reference>
<evidence type="ECO:0000313" key="5">
    <source>
        <dbReference type="Proteomes" id="UP000799771"/>
    </source>
</evidence>
<keyword evidence="2" id="KW-1133">Transmembrane helix</keyword>
<dbReference type="RefSeq" id="XP_033519543.1">
    <property type="nucleotide sequence ID" value="XM_033666937.1"/>
</dbReference>
<accession>A0A6A6A3I9</accession>
<evidence type="ECO:0000256" key="1">
    <source>
        <dbReference type="SAM" id="MobiDB-lite"/>
    </source>
</evidence>
<feature type="compositionally biased region" description="Polar residues" evidence="1">
    <location>
        <begin position="260"/>
        <end position="270"/>
    </location>
</feature>
<feature type="region of interest" description="Disordered" evidence="1">
    <location>
        <begin position="237"/>
        <end position="376"/>
    </location>
</feature>
<organism evidence="4 5">
    <name type="scientific">Dothidotthia symphoricarpi CBS 119687</name>
    <dbReference type="NCBI Taxonomy" id="1392245"/>
    <lineage>
        <taxon>Eukaryota</taxon>
        <taxon>Fungi</taxon>
        <taxon>Dikarya</taxon>
        <taxon>Ascomycota</taxon>
        <taxon>Pezizomycotina</taxon>
        <taxon>Dothideomycetes</taxon>
        <taxon>Pleosporomycetidae</taxon>
        <taxon>Pleosporales</taxon>
        <taxon>Dothidotthiaceae</taxon>
        <taxon>Dothidotthia</taxon>
    </lineage>
</organism>
<dbReference type="GeneID" id="54407369"/>
<feature type="region of interest" description="Disordered" evidence="1">
    <location>
        <begin position="177"/>
        <end position="200"/>
    </location>
</feature>
<evidence type="ECO:0000256" key="2">
    <source>
        <dbReference type="SAM" id="Phobius"/>
    </source>
</evidence>
<proteinExistence type="predicted"/>
<feature type="transmembrane region" description="Helical" evidence="2">
    <location>
        <begin position="207"/>
        <end position="228"/>
    </location>
</feature>
<feature type="signal peptide" evidence="3">
    <location>
        <begin position="1"/>
        <end position="17"/>
    </location>
</feature>
<dbReference type="AlphaFoldDB" id="A0A6A6A3I9"/>
<name>A0A6A6A3I9_9PLEO</name>
<dbReference type="EMBL" id="ML977517">
    <property type="protein sequence ID" value="KAF2125151.1"/>
    <property type="molecule type" value="Genomic_DNA"/>
</dbReference>
<keyword evidence="2" id="KW-0472">Membrane</keyword>
<keyword evidence="2" id="KW-0812">Transmembrane</keyword>
<keyword evidence="3" id="KW-0732">Signal</keyword>
<dbReference type="OrthoDB" id="3557178at2759"/>
<protein>
    <submittedName>
        <fullName evidence="4">Uncharacterized protein</fullName>
    </submittedName>
</protein>
<dbReference type="Proteomes" id="UP000799771">
    <property type="component" value="Unassembled WGS sequence"/>
</dbReference>
<feature type="compositionally biased region" description="Low complexity" evidence="1">
    <location>
        <begin position="306"/>
        <end position="322"/>
    </location>
</feature>
<feature type="compositionally biased region" description="Low complexity" evidence="1">
    <location>
        <begin position="240"/>
        <end position="259"/>
    </location>
</feature>